<accession>A0A1T0CI89</accession>
<evidence type="ECO:0000259" key="8">
    <source>
        <dbReference type="Pfam" id="PF01494"/>
    </source>
</evidence>
<gene>
    <name evidence="9" type="ORF">B0682_04020</name>
</gene>
<dbReference type="InterPro" id="IPR051205">
    <property type="entry name" value="UbiH/COQ6_monooxygenase"/>
</dbReference>
<comment type="similarity">
    <text evidence="3">Belongs to the UbiH/COQ6 family.</text>
</comment>
<proteinExistence type="inferred from homology"/>
<dbReference type="PANTHER" id="PTHR43876">
    <property type="entry name" value="UBIQUINONE BIOSYNTHESIS MONOOXYGENASE COQ6, MITOCHONDRIAL"/>
    <property type="match status" value="1"/>
</dbReference>
<dbReference type="GO" id="GO:0016705">
    <property type="term" value="F:oxidoreductase activity, acting on paired donors, with incorporation or reduction of molecular oxygen"/>
    <property type="evidence" value="ECO:0007669"/>
    <property type="project" value="InterPro"/>
</dbReference>
<dbReference type="InterPro" id="IPR010971">
    <property type="entry name" value="UbiH/COQ6"/>
</dbReference>
<dbReference type="UniPathway" id="UPA00232"/>
<dbReference type="PRINTS" id="PR00420">
    <property type="entry name" value="RNGMNOXGNASE"/>
</dbReference>
<reference evidence="9 10" key="1">
    <citation type="submission" date="2017-02" db="EMBL/GenBank/DDBJ databases">
        <title>Draft genome sequence of Moraxella lincolnii CCUG 9405T type strain.</title>
        <authorList>
            <person name="Salva-Serra F."/>
            <person name="Engstrom-Jakobsson H."/>
            <person name="Thorell K."/>
            <person name="Jaen-Luchoro D."/>
            <person name="Gonzales-Siles L."/>
            <person name="Karlsson R."/>
            <person name="Yazdan S."/>
            <person name="Boulund F."/>
            <person name="Johnning A."/>
            <person name="Engstrand L."/>
            <person name="Kristiansson E."/>
            <person name="Moore E."/>
        </authorList>
    </citation>
    <scope>NUCLEOTIDE SEQUENCE [LARGE SCALE GENOMIC DNA]</scope>
    <source>
        <strain evidence="9 10">CCUG 9405</strain>
    </source>
</reference>
<dbReference type="GO" id="GO:0006744">
    <property type="term" value="P:ubiquinone biosynthetic process"/>
    <property type="evidence" value="ECO:0007669"/>
    <property type="project" value="UniProtKB-UniPathway"/>
</dbReference>
<comment type="caution">
    <text evidence="9">The sequence shown here is derived from an EMBL/GenBank/DDBJ whole genome shotgun (WGS) entry which is preliminary data.</text>
</comment>
<dbReference type="AlphaFoldDB" id="A0A1T0CI89"/>
<evidence type="ECO:0000256" key="1">
    <source>
        <dbReference type="ARBA" id="ARBA00001974"/>
    </source>
</evidence>
<evidence type="ECO:0000256" key="4">
    <source>
        <dbReference type="ARBA" id="ARBA00022630"/>
    </source>
</evidence>
<dbReference type="PROSITE" id="PS01304">
    <property type="entry name" value="UBIH"/>
    <property type="match status" value="1"/>
</dbReference>
<name>A0A1T0CI89_9GAMM</name>
<evidence type="ECO:0000256" key="3">
    <source>
        <dbReference type="ARBA" id="ARBA00005349"/>
    </source>
</evidence>
<dbReference type="InterPro" id="IPR018168">
    <property type="entry name" value="Ubi_Hdrlase_CS"/>
</dbReference>
<dbReference type="NCBIfam" id="TIGR01988">
    <property type="entry name" value="Ubi-OHases"/>
    <property type="match status" value="1"/>
</dbReference>
<dbReference type="GO" id="GO:0004497">
    <property type="term" value="F:monooxygenase activity"/>
    <property type="evidence" value="ECO:0007669"/>
    <property type="project" value="UniProtKB-KW"/>
</dbReference>
<comment type="cofactor">
    <cofactor evidence="1">
        <name>FAD</name>
        <dbReference type="ChEBI" id="CHEBI:57692"/>
    </cofactor>
</comment>
<dbReference type="STRING" id="90241.B0682_04020"/>
<dbReference type="OrthoDB" id="9769565at2"/>
<organism evidence="9 10">
    <name type="scientific">Lwoffella lincolnii</name>
    <dbReference type="NCBI Taxonomy" id="90241"/>
    <lineage>
        <taxon>Bacteria</taxon>
        <taxon>Pseudomonadati</taxon>
        <taxon>Pseudomonadota</taxon>
        <taxon>Gammaproteobacteria</taxon>
        <taxon>Moraxellales</taxon>
        <taxon>Moraxellaceae</taxon>
        <taxon>Lwoffella</taxon>
    </lineage>
</organism>
<protein>
    <submittedName>
        <fullName evidence="9">2-octaprenyl-3-methyl-6-methoxy-1,4-benzoquinol hydroxylase</fullName>
    </submittedName>
</protein>
<dbReference type="EMBL" id="MUYT01000004">
    <property type="protein sequence ID" value="OOS22025.1"/>
    <property type="molecule type" value="Genomic_DNA"/>
</dbReference>
<evidence type="ECO:0000313" key="9">
    <source>
        <dbReference type="EMBL" id="OOS22025.1"/>
    </source>
</evidence>
<evidence type="ECO:0000313" key="10">
    <source>
        <dbReference type="Proteomes" id="UP000191094"/>
    </source>
</evidence>
<keyword evidence="6" id="KW-0560">Oxidoreductase</keyword>
<dbReference type="InterPro" id="IPR002938">
    <property type="entry name" value="FAD-bd"/>
</dbReference>
<keyword evidence="5" id="KW-0274">FAD</keyword>
<sequence length="413" mass="45643">MKNHQSTLIIGGSIVGATLALKLAKACHPVTLIDARPKLSQADWEQKLAQRDARVYALSLASINLLKDVGAWQRIEHGGRKVDYAQMHVWQKDGKGELRFADDDDTDILGSMVEPFIIEKSLYDGFADDDVQPFLTHIAGHQVVDMAWQGEQAGHQITLDNGDTHQAKLLIGADGRQSFVRQHAGIRLDVLDYQQTAICCAIKTEKTHQATARQLMLPTGTLALLPLADVSKTDQANPHHWQSVVWTLPTNMALDLLMLSPIELAKELAFASGYELGNIEQIDSIASFALTAQHANGYAKPNLVLVGDSAHGVHPLAGQGLNLGMLDIMALTAVLQTDFKRSGGKLWAEFATLQRYERERYANNAMMMHSFSMINWLFASQLRPVQYVRSEAVSLIGQIKPVMRFFKRQASGV</sequence>
<dbReference type="Pfam" id="PF01494">
    <property type="entry name" value="FAD_binding_3"/>
    <property type="match status" value="1"/>
</dbReference>
<dbReference type="PANTHER" id="PTHR43876:SF7">
    <property type="entry name" value="UBIQUINONE BIOSYNTHESIS MONOOXYGENASE COQ6, MITOCHONDRIAL"/>
    <property type="match status" value="1"/>
</dbReference>
<keyword evidence="4" id="KW-0285">Flavoprotein</keyword>
<dbReference type="RefSeq" id="WP_078307045.1">
    <property type="nucleotide sequence ID" value="NZ_MUYT01000004.1"/>
</dbReference>
<evidence type="ECO:0000256" key="5">
    <source>
        <dbReference type="ARBA" id="ARBA00022827"/>
    </source>
</evidence>
<feature type="domain" description="FAD-binding" evidence="8">
    <location>
        <begin position="6"/>
        <end position="362"/>
    </location>
</feature>
<comment type="pathway">
    <text evidence="2">Cofactor biosynthesis; ubiquinone biosynthesis.</text>
</comment>
<evidence type="ECO:0000256" key="7">
    <source>
        <dbReference type="ARBA" id="ARBA00023033"/>
    </source>
</evidence>
<keyword evidence="10" id="KW-1185">Reference proteome</keyword>
<dbReference type="SUPFAM" id="SSF51905">
    <property type="entry name" value="FAD/NAD(P)-binding domain"/>
    <property type="match status" value="1"/>
</dbReference>
<dbReference type="Proteomes" id="UP000191094">
    <property type="component" value="Unassembled WGS sequence"/>
</dbReference>
<dbReference type="InterPro" id="IPR036188">
    <property type="entry name" value="FAD/NAD-bd_sf"/>
</dbReference>
<evidence type="ECO:0000256" key="6">
    <source>
        <dbReference type="ARBA" id="ARBA00023002"/>
    </source>
</evidence>
<evidence type="ECO:0000256" key="2">
    <source>
        <dbReference type="ARBA" id="ARBA00004749"/>
    </source>
</evidence>
<dbReference type="Gene3D" id="3.50.50.60">
    <property type="entry name" value="FAD/NAD(P)-binding domain"/>
    <property type="match status" value="2"/>
</dbReference>
<keyword evidence="7" id="KW-0503">Monooxygenase</keyword>
<dbReference type="GO" id="GO:0071949">
    <property type="term" value="F:FAD binding"/>
    <property type="evidence" value="ECO:0007669"/>
    <property type="project" value="InterPro"/>
</dbReference>